<evidence type="ECO:0000313" key="3">
    <source>
        <dbReference type="Proteomes" id="UP000267096"/>
    </source>
</evidence>
<keyword evidence="3" id="KW-1185">Reference proteome</keyword>
<dbReference type="AlphaFoldDB" id="A0A0M3JHH7"/>
<dbReference type="WBParaSite" id="ASIM_0000709101-mRNA-1">
    <property type="protein sequence ID" value="ASIM_0000709101-mRNA-1"/>
    <property type="gene ID" value="ASIM_0000709101"/>
</dbReference>
<protein>
    <submittedName>
        <fullName evidence="4">ORF3</fullName>
    </submittedName>
</protein>
<evidence type="ECO:0000256" key="1">
    <source>
        <dbReference type="SAM" id="MobiDB-lite"/>
    </source>
</evidence>
<accession>A0A0M3JHH7</accession>
<reference evidence="4" key="1">
    <citation type="submission" date="2017-02" db="UniProtKB">
        <authorList>
            <consortium name="WormBaseParasite"/>
        </authorList>
    </citation>
    <scope>IDENTIFICATION</scope>
</reference>
<name>A0A0M3JHH7_ANISI</name>
<dbReference type="EMBL" id="UYRR01015643">
    <property type="protein sequence ID" value="VDK27977.1"/>
    <property type="molecule type" value="Genomic_DNA"/>
</dbReference>
<reference evidence="2 3" key="2">
    <citation type="submission" date="2018-11" db="EMBL/GenBank/DDBJ databases">
        <authorList>
            <consortium name="Pathogen Informatics"/>
        </authorList>
    </citation>
    <scope>NUCLEOTIDE SEQUENCE [LARGE SCALE GENOMIC DNA]</scope>
</reference>
<proteinExistence type="predicted"/>
<gene>
    <name evidence="2" type="ORF">ASIM_LOCUS6866</name>
</gene>
<dbReference type="Proteomes" id="UP000267096">
    <property type="component" value="Unassembled WGS sequence"/>
</dbReference>
<sequence length="121" mass="14473">MDSEIGAYRPTYFHLRLMFNGSGDGQWTIPDDDILIIPDSMTDQEQNRNEDDLMPFERIDRTPPTRRPRQPTFLQPQFGESPEYHRARAMLRDEFRERRLHRLRDLLIQLSPTTFTNPRGR</sequence>
<evidence type="ECO:0000313" key="2">
    <source>
        <dbReference type="EMBL" id="VDK27977.1"/>
    </source>
</evidence>
<feature type="region of interest" description="Disordered" evidence="1">
    <location>
        <begin position="41"/>
        <end position="84"/>
    </location>
</feature>
<evidence type="ECO:0000313" key="4">
    <source>
        <dbReference type="WBParaSite" id="ASIM_0000709101-mRNA-1"/>
    </source>
</evidence>
<organism evidence="4">
    <name type="scientific">Anisakis simplex</name>
    <name type="common">Herring worm</name>
    <dbReference type="NCBI Taxonomy" id="6269"/>
    <lineage>
        <taxon>Eukaryota</taxon>
        <taxon>Metazoa</taxon>
        <taxon>Ecdysozoa</taxon>
        <taxon>Nematoda</taxon>
        <taxon>Chromadorea</taxon>
        <taxon>Rhabditida</taxon>
        <taxon>Spirurina</taxon>
        <taxon>Ascaridomorpha</taxon>
        <taxon>Ascaridoidea</taxon>
        <taxon>Anisakidae</taxon>
        <taxon>Anisakis</taxon>
        <taxon>Anisakis simplex complex</taxon>
    </lineage>
</organism>
<feature type="compositionally biased region" description="Basic and acidic residues" evidence="1">
    <location>
        <begin position="45"/>
        <end position="63"/>
    </location>
</feature>